<evidence type="ECO:0000256" key="2">
    <source>
        <dbReference type="SAM" id="Phobius"/>
    </source>
</evidence>
<feature type="region of interest" description="Disordered" evidence="1">
    <location>
        <begin position="1"/>
        <end position="37"/>
    </location>
</feature>
<dbReference type="PANTHER" id="PTHR21666:SF270">
    <property type="entry name" value="MUREIN HYDROLASE ACTIVATOR ENVC"/>
    <property type="match status" value="1"/>
</dbReference>
<evidence type="ECO:0000313" key="5">
    <source>
        <dbReference type="Proteomes" id="UP001501480"/>
    </source>
</evidence>
<organism evidence="4 5">
    <name type="scientific">Aeromicrobium halocynthiae</name>
    <dbReference type="NCBI Taxonomy" id="560557"/>
    <lineage>
        <taxon>Bacteria</taxon>
        <taxon>Bacillati</taxon>
        <taxon>Actinomycetota</taxon>
        <taxon>Actinomycetes</taxon>
        <taxon>Propionibacteriales</taxon>
        <taxon>Nocardioidaceae</taxon>
        <taxon>Aeromicrobium</taxon>
    </lineage>
</organism>
<reference evidence="4 5" key="1">
    <citation type="journal article" date="2019" name="Int. J. Syst. Evol. Microbiol.">
        <title>The Global Catalogue of Microorganisms (GCM) 10K type strain sequencing project: providing services to taxonomists for standard genome sequencing and annotation.</title>
        <authorList>
            <consortium name="The Broad Institute Genomics Platform"/>
            <consortium name="The Broad Institute Genome Sequencing Center for Infectious Disease"/>
            <person name="Wu L."/>
            <person name="Ma J."/>
        </authorList>
    </citation>
    <scope>NUCLEOTIDE SEQUENCE [LARGE SCALE GENOMIC DNA]</scope>
    <source>
        <strain evidence="4 5">JCM 15749</strain>
    </source>
</reference>
<comment type="caution">
    <text evidence="4">The sequence shown here is derived from an EMBL/GenBank/DDBJ whole genome shotgun (WGS) entry which is preliminary data.</text>
</comment>
<dbReference type="RefSeq" id="WP_344327047.1">
    <property type="nucleotide sequence ID" value="NZ_BAAAPY010000005.1"/>
</dbReference>
<keyword evidence="2" id="KW-0472">Membrane</keyword>
<feature type="transmembrane region" description="Helical" evidence="2">
    <location>
        <begin position="38"/>
        <end position="56"/>
    </location>
</feature>
<sequence length="257" mass="26572">MTSSAPKRRLDVRQAPRTAGKRAAVQPRRRRSTMRPSPAMAGAFVLVVAGIGAGAVSTQTDSDSLAAGYQTISASYAGEGADVDITEPIDDEILAAQTEAQAQQTLQAQAGLTQRAQEAADELQSTQWVLPVTGYRLTARFGQSSSLWSSTHTGVDFAGPSGSTIVAVAGGTVTSTGYEGAYGNKTVITLEDGTEIWYAHQSRIAVSTGEQVAPGQVIGYTGSTGNVTGPHLHLEVRPGGGNPIDPLVALAEHGVTP</sequence>
<keyword evidence="5" id="KW-1185">Reference proteome</keyword>
<dbReference type="EMBL" id="BAAAPY010000005">
    <property type="protein sequence ID" value="GAA2078124.1"/>
    <property type="molecule type" value="Genomic_DNA"/>
</dbReference>
<dbReference type="InterPro" id="IPR016047">
    <property type="entry name" value="M23ase_b-sheet_dom"/>
</dbReference>
<keyword evidence="2" id="KW-1133">Transmembrane helix</keyword>
<accession>A0ABN2VZ46</accession>
<keyword evidence="2" id="KW-0812">Transmembrane</keyword>
<gene>
    <name evidence="4" type="ORF">GCM10009821_17380</name>
</gene>
<protein>
    <recommendedName>
        <fullName evidence="3">M23ase beta-sheet core domain-containing protein</fullName>
    </recommendedName>
</protein>
<evidence type="ECO:0000259" key="3">
    <source>
        <dbReference type="Pfam" id="PF01551"/>
    </source>
</evidence>
<feature type="domain" description="M23ase beta-sheet core" evidence="3">
    <location>
        <begin position="151"/>
        <end position="246"/>
    </location>
</feature>
<dbReference type="PANTHER" id="PTHR21666">
    <property type="entry name" value="PEPTIDASE-RELATED"/>
    <property type="match status" value="1"/>
</dbReference>
<dbReference type="Gene3D" id="2.70.70.10">
    <property type="entry name" value="Glucose Permease (Domain IIA)"/>
    <property type="match status" value="1"/>
</dbReference>
<evidence type="ECO:0000256" key="1">
    <source>
        <dbReference type="SAM" id="MobiDB-lite"/>
    </source>
</evidence>
<name>A0ABN2VZ46_9ACTN</name>
<evidence type="ECO:0000313" key="4">
    <source>
        <dbReference type="EMBL" id="GAA2078124.1"/>
    </source>
</evidence>
<dbReference type="Pfam" id="PF01551">
    <property type="entry name" value="Peptidase_M23"/>
    <property type="match status" value="1"/>
</dbReference>
<dbReference type="Proteomes" id="UP001501480">
    <property type="component" value="Unassembled WGS sequence"/>
</dbReference>
<dbReference type="InterPro" id="IPR050570">
    <property type="entry name" value="Cell_wall_metabolism_enzyme"/>
</dbReference>
<dbReference type="InterPro" id="IPR011055">
    <property type="entry name" value="Dup_hybrid_motif"/>
</dbReference>
<dbReference type="SUPFAM" id="SSF51261">
    <property type="entry name" value="Duplicated hybrid motif"/>
    <property type="match status" value="1"/>
</dbReference>
<dbReference type="CDD" id="cd12797">
    <property type="entry name" value="M23_peptidase"/>
    <property type="match status" value="1"/>
</dbReference>
<proteinExistence type="predicted"/>